<evidence type="ECO:0000256" key="1">
    <source>
        <dbReference type="SAM" id="MobiDB-lite"/>
    </source>
</evidence>
<dbReference type="Proteomes" id="UP001314263">
    <property type="component" value="Unassembled WGS sequence"/>
</dbReference>
<accession>A0AAV1IL11</accession>
<evidence type="ECO:0000313" key="3">
    <source>
        <dbReference type="Proteomes" id="UP001314263"/>
    </source>
</evidence>
<sequence length="109" mass="12215">MSTAASGDFRLLRASMHSRSSQGPLALLHHLRAGQPGRQLRASMHSRSSQGPPGSEELQAPHQMQPGCILPAPDRRRLETGRLCSLPRQRRLTQRRPERRLRHQRSGSA</sequence>
<dbReference type="EMBL" id="CAUYUE010000017">
    <property type="protein sequence ID" value="CAK0787511.1"/>
    <property type="molecule type" value="Genomic_DNA"/>
</dbReference>
<reference evidence="2 3" key="1">
    <citation type="submission" date="2023-10" db="EMBL/GenBank/DDBJ databases">
        <authorList>
            <person name="Maclean D."/>
            <person name="Macfadyen A."/>
        </authorList>
    </citation>
    <scope>NUCLEOTIDE SEQUENCE [LARGE SCALE GENOMIC DNA]</scope>
</reference>
<feature type="region of interest" description="Disordered" evidence="1">
    <location>
        <begin position="15"/>
        <end position="109"/>
    </location>
</feature>
<gene>
    <name evidence="2" type="ORF">CVIRNUC_010731</name>
</gene>
<comment type="caution">
    <text evidence="2">The sequence shown here is derived from an EMBL/GenBank/DDBJ whole genome shotgun (WGS) entry which is preliminary data.</text>
</comment>
<name>A0AAV1IL11_9CHLO</name>
<feature type="compositionally biased region" description="Basic residues" evidence="1">
    <location>
        <begin position="88"/>
        <end position="109"/>
    </location>
</feature>
<organism evidence="2 3">
    <name type="scientific">Coccomyxa viridis</name>
    <dbReference type="NCBI Taxonomy" id="1274662"/>
    <lineage>
        <taxon>Eukaryota</taxon>
        <taxon>Viridiplantae</taxon>
        <taxon>Chlorophyta</taxon>
        <taxon>core chlorophytes</taxon>
        <taxon>Trebouxiophyceae</taxon>
        <taxon>Trebouxiophyceae incertae sedis</taxon>
        <taxon>Coccomyxaceae</taxon>
        <taxon>Coccomyxa</taxon>
    </lineage>
</organism>
<dbReference type="AlphaFoldDB" id="A0AAV1IL11"/>
<keyword evidence="3" id="KW-1185">Reference proteome</keyword>
<protein>
    <submittedName>
        <fullName evidence="2">Uncharacterized protein</fullName>
    </submittedName>
</protein>
<proteinExistence type="predicted"/>
<evidence type="ECO:0000313" key="2">
    <source>
        <dbReference type="EMBL" id="CAK0787511.1"/>
    </source>
</evidence>